<dbReference type="Proteomes" id="UP000215914">
    <property type="component" value="Chromosome 14"/>
</dbReference>
<name>A0A251SQE1_HELAN</name>
<evidence type="ECO:0000313" key="1">
    <source>
        <dbReference type="EMBL" id="OTF99750.1"/>
    </source>
</evidence>
<keyword evidence="2" id="KW-1185">Reference proteome</keyword>
<dbReference type="EMBL" id="CM007903">
    <property type="protein sequence ID" value="OTF99750.1"/>
    <property type="molecule type" value="Genomic_DNA"/>
</dbReference>
<evidence type="ECO:0000313" key="2">
    <source>
        <dbReference type="Proteomes" id="UP000215914"/>
    </source>
</evidence>
<dbReference type="InParanoid" id="A0A251SQE1"/>
<proteinExistence type="predicted"/>
<gene>
    <name evidence="1" type="ORF">HannXRQ_Chr14g0460031</name>
</gene>
<sequence>MKVKYLTTKKKHTNTHKGACLVSPGAGEEKASPHVYKIKQIEVLILAITLAWIKEESSSHSGTQTNHDKGKAT</sequence>
<organism evidence="1 2">
    <name type="scientific">Helianthus annuus</name>
    <name type="common">Common sunflower</name>
    <dbReference type="NCBI Taxonomy" id="4232"/>
    <lineage>
        <taxon>Eukaryota</taxon>
        <taxon>Viridiplantae</taxon>
        <taxon>Streptophyta</taxon>
        <taxon>Embryophyta</taxon>
        <taxon>Tracheophyta</taxon>
        <taxon>Spermatophyta</taxon>
        <taxon>Magnoliopsida</taxon>
        <taxon>eudicotyledons</taxon>
        <taxon>Gunneridae</taxon>
        <taxon>Pentapetalae</taxon>
        <taxon>asterids</taxon>
        <taxon>campanulids</taxon>
        <taxon>Asterales</taxon>
        <taxon>Asteraceae</taxon>
        <taxon>Asteroideae</taxon>
        <taxon>Heliantheae alliance</taxon>
        <taxon>Heliantheae</taxon>
        <taxon>Helianthus</taxon>
    </lineage>
</organism>
<accession>A0A251SQE1</accession>
<reference evidence="2" key="1">
    <citation type="journal article" date="2017" name="Nature">
        <title>The sunflower genome provides insights into oil metabolism, flowering and Asterid evolution.</title>
        <authorList>
            <person name="Badouin H."/>
            <person name="Gouzy J."/>
            <person name="Grassa C.J."/>
            <person name="Murat F."/>
            <person name="Staton S.E."/>
            <person name="Cottret L."/>
            <person name="Lelandais-Briere C."/>
            <person name="Owens G.L."/>
            <person name="Carrere S."/>
            <person name="Mayjonade B."/>
            <person name="Legrand L."/>
            <person name="Gill N."/>
            <person name="Kane N.C."/>
            <person name="Bowers J.E."/>
            <person name="Hubner S."/>
            <person name="Bellec A."/>
            <person name="Berard A."/>
            <person name="Berges H."/>
            <person name="Blanchet N."/>
            <person name="Boniface M.C."/>
            <person name="Brunel D."/>
            <person name="Catrice O."/>
            <person name="Chaidir N."/>
            <person name="Claudel C."/>
            <person name="Donnadieu C."/>
            <person name="Faraut T."/>
            <person name="Fievet G."/>
            <person name="Helmstetter N."/>
            <person name="King M."/>
            <person name="Knapp S.J."/>
            <person name="Lai Z."/>
            <person name="Le Paslier M.C."/>
            <person name="Lippi Y."/>
            <person name="Lorenzon L."/>
            <person name="Mandel J.R."/>
            <person name="Marage G."/>
            <person name="Marchand G."/>
            <person name="Marquand E."/>
            <person name="Bret-Mestries E."/>
            <person name="Morien E."/>
            <person name="Nambeesan S."/>
            <person name="Nguyen T."/>
            <person name="Pegot-Espagnet P."/>
            <person name="Pouilly N."/>
            <person name="Raftis F."/>
            <person name="Sallet E."/>
            <person name="Schiex T."/>
            <person name="Thomas J."/>
            <person name="Vandecasteele C."/>
            <person name="Vares D."/>
            <person name="Vear F."/>
            <person name="Vautrin S."/>
            <person name="Crespi M."/>
            <person name="Mangin B."/>
            <person name="Burke J.M."/>
            <person name="Salse J."/>
            <person name="Munos S."/>
            <person name="Vincourt P."/>
            <person name="Rieseberg L.H."/>
            <person name="Langlade N.B."/>
        </authorList>
    </citation>
    <scope>NUCLEOTIDE SEQUENCE [LARGE SCALE GENOMIC DNA]</scope>
    <source>
        <strain evidence="2">cv. SF193</strain>
    </source>
</reference>
<protein>
    <submittedName>
        <fullName evidence="1">Uncharacterized protein</fullName>
    </submittedName>
</protein>
<dbReference type="AlphaFoldDB" id="A0A251SQE1"/>